<dbReference type="AlphaFoldDB" id="A0A174SZV7"/>
<name>A0A174SZV7_9CLOT</name>
<gene>
    <name evidence="2" type="ORF">CP373A1_12545</name>
</gene>
<evidence type="ECO:0000256" key="1">
    <source>
        <dbReference type="SAM" id="MobiDB-lite"/>
    </source>
</evidence>
<dbReference type="eggNOG" id="ENOG5032RAE">
    <property type="taxonomic scope" value="Bacteria"/>
</dbReference>
<proteinExistence type="predicted"/>
<sequence>MKYGKILAAVLIGSTLLIGCSNDKNNDTNNGNNSNPPSTEQSQNPGNSTGTEKPDIITSPSKVTDDVTLVEALNETGPWIVIPQNDIKTDKDIVVSKLTTIPEGKVGRNISLYATDENQNVVKEFTLTAPRLTIAADDVELKRGTFVGDIYVQGKNFKISNTKVQGNIYFQNQEAKDTFKLDGDASVSGVQEVKK</sequence>
<dbReference type="RefSeq" id="WP_034866080.1">
    <property type="nucleotide sequence ID" value="NZ_CZBQ01000003.1"/>
</dbReference>
<evidence type="ECO:0000313" key="2">
    <source>
        <dbReference type="EMBL" id="OBY09925.1"/>
    </source>
</evidence>
<protein>
    <recommendedName>
        <fullName evidence="4">Lipoprotein</fullName>
    </recommendedName>
</protein>
<comment type="caution">
    <text evidence="2">The sequence shown here is derived from an EMBL/GenBank/DDBJ whole genome shotgun (WGS) entry which is preliminary data.</text>
</comment>
<reference evidence="2 3" key="1">
    <citation type="submission" date="2016-06" db="EMBL/GenBank/DDBJ databases">
        <authorList>
            <person name="Kjaerup R.B."/>
            <person name="Dalgaard T.S."/>
            <person name="Juul-Madsen H.R."/>
        </authorList>
    </citation>
    <scope>NUCLEOTIDE SEQUENCE [LARGE SCALE GENOMIC DNA]</scope>
    <source>
        <strain evidence="2 3">373-A1</strain>
    </source>
</reference>
<dbReference type="GeneID" id="42777729"/>
<dbReference type="EMBL" id="MAPZ01000025">
    <property type="protein sequence ID" value="OBY09925.1"/>
    <property type="molecule type" value="Genomic_DNA"/>
</dbReference>
<dbReference type="PROSITE" id="PS51257">
    <property type="entry name" value="PROKAR_LIPOPROTEIN"/>
    <property type="match status" value="1"/>
</dbReference>
<dbReference type="OrthoDB" id="2111555at2"/>
<dbReference type="Proteomes" id="UP000092714">
    <property type="component" value="Unassembled WGS sequence"/>
</dbReference>
<feature type="compositionally biased region" description="Polar residues" evidence="1">
    <location>
        <begin position="40"/>
        <end position="51"/>
    </location>
</feature>
<evidence type="ECO:0000313" key="3">
    <source>
        <dbReference type="Proteomes" id="UP000092714"/>
    </source>
</evidence>
<evidence type="ECO:0008006" key="4">
    <source>
        <dbReference type="Google" id="ProtNLM"/>
    </source>
</evidence>
<feature type="region of interest" description="Disordered" evidence="1">
    <location>
        <begin position="26"/>
        <end position="61"/>
    </location>
</feature>
<feature type="compositionally biased region" description="Low complexity" evidence="1">
    <location>
        <begin position="27"/>
        <end position="39"/>
    </location>
</feature>
<keyword evidence="3" id="KW-1185">Reference proteome</keyword>
<organism evidence="2 3">
    <name type="scientific">Clostridium paraputrificum</name>
    <dbReference type="NCBI Taxonomy" id="29363"/>
    <lineage>
        <taxon>Bacteria</taxon>
        <taxon>Bacillati</taxon>
        <taxon>Bacillota</taxon>
        <taxon>Clostridia</taxon>
        <taxon>Eubacteriales</taxon>
        <taxon>Clostridiaceae</taxon>
        <taxon>Clostridium</taxon>
    </lineage>
</organism>
<accession>A0A174SZV7</accession>